<evidence type="ECO:0000256" key="6">
    <source>
        <dbReference type="ARBA" id="ARBA00022833"/>
    </source>
</evidence>
<dbReference type="GO" id="GO:0051252">
    <property type="term" value="P:regulation of RNA metabolic process"/>
    <property type="evidence" value="ECO:0007669"/>
    <property type="project" value="UniProtKB-ARBA"/>
</dbReference>
<dbReference type="Proteomes" id="UP000515908">
    <property type="component" value="Chromosome 26"/>
</dbReference>
<dbReference type="InterPro" id="IPR007854">
    <property type="entry name" value="Fip1_dom"/>
</dbReference>
<dbReference type="EMBL" id="LR877170">
    <property type="protein sequence ID" value="CAD2222504.1"/>
    <property type="molecule type" value="Genomic_DNA"/>
</dbReference>
<dbReference type="PROSITE" id="PS50103">
    <property type="entry name" value="ZF_C3H1"/>
    <property type="match status" value="1"/>
</dbReference>
<dbReference type="SMART" id="SM00356">
    <property type="entry name" value="ZnF_C3H1"/>
    <property type="match status" value="1"/>
</dbReference>
<evidence type="ECO:0000256" key="3">
    <source>
        <dbReference type="ARBA" id="ARBA00022664"/>
    </source>
</evidence>
<dbReference type="Gene3D" id="4.10.1000.10">
    <property type="entry name" value="Zinc finger, CCCH-type"/>
    <property type="match status" value="1"/>
</dbReference>
<dbReference type="GO" id="GO:0008270">
    <property type="term" value="F:zinc ion binding"/>
    <property type="evidence" value="ECO:0007669"/>
    <property type="project" value="UniProtKB-KW"/>
</dbReference>
<feature type="zinc finger region" description="C3H1-type" evidence="8">
    <location>
        <begin position="152"/>
        <end position="179"/>
    </location>
</feature>
<evidence type="ECO:0000259" key="10">
    <source>
        <dbReference type="PROSITE" id="PS50103"/>
    </source>
</evidence>
<feature type="domain" description="C3H1-type" evidence="10">
    <location>
        <begin position="152"/>
        <end position="179"/>
    </location>
</feature>
<keyword evidence="7" id="KW-0539">Nucleus</keyword>
<gene>
    <name evidence="11" type="ORF">ADEAN_001004800</name>
</gene>
<evidence type="ECO:0000256" key="9">
    <source>
        <dbReference type="SAM" id="MobiDB-lite"/>
    </source>
</evidence>
<evidence type="ECO:0000256" key="8">
    <source>
        <dbReference type="PROSITE-ProRule" id="PRU00723"/>
    </source>
</evidence>
<evidence type="ECO:0000256" key="7">
    <source>
        <dbReference type="ARBA" id="ARBA00023242"/>
    </source>
</evidence>
<comment type="subcellular location">
    <subcellularLocation>
        <location evidence="1">Nucleus</location>
    </subcellularLocation>
</comment>
<dbReference type="InterPro" id="IPR051187">
    <property type="entry name" value="Pre-mRNA_3'-end_processing_reg"/>
</dbReference>
<evidence type="ECO:0000313" key="12">
    <source>
        <dbReference type="Proteomes" id="UP000515908"/>
    </source>
</evidence>
<dbReference type="PANTHER" id="PTHR13484:SF0">
    <property type="entry name" value="PRE-MRNA 3'-END-PROCESSING FACTOR FIP1"/>
    <property type="match status" value="1"/>
</dbReference>
<dbReference type="InterPro" id="IPR000571">
    <property type="entry name" value="Znf_CCCH"/>
</dbReference>
<dbReference type="AlphaFoldDB" id="A0A7G2CU99"/>
<dbReference type="SUPFAM" id="SSF90229">
    <property type="entry name" value="CCCH zinc finger"/>
    <property type="match status" value="1"/>
</dbReference>
<evidence type="ECO:0000256" key="5">
    <source>
        <dbReference type="ARBA" id="ARBA00022771"/>
    </source>
</evidence>
<evidence type="ECO:0000256" key="4">
    <source>
        <dbReference type="ARBA" id="ARBA00022723"/>
    </source>
</evidence>
<feature type="region of interest" description="Disordered" evidence="9">
    <location>
        <begin position="1"/>
        <end position="29"/>
    </location>
</feature>
<dbReference type="Pfam" id="PF05182">
    <property type="entry name" value="Fip1"/>
    <property type="match status" value="1"/>
</dbReference>
<comment type="similarity">
    <text evidence="2">Belongs to the FIP1 family.</text>
</comment>
<dbReference type="VEuPathDB" id="TriTrypDB:ADEAN_001004800"/>
<organism evidence="11 12">
    <name type="scientific">Angomonas deanei</name>
    <dbReference type="NCBI Taxonomy" id="59799"/>
    <lineage>
        <taxon>Eukaryota</taxon>
        <taxon>Discoba</taxon>
        <taxon>Euglenozoa</taxon>
        <taxon>Kinetoplastea</taxon>
        <taxon>Metakinetoplastina</taxon>
        <taxon>Trypanosomatida</taxon>
        <taxon>Trypanosomatidae</taxon>
        <taxon>Strigomonadinae</taxon>
        <taxon>Angomonas</taxon>
    </lineage>
</organism>
<accession>A0A7G2CU99</accession>
<evidence type="ECO:0000313" key="11">
    <source>
        <dbReference type="EMBL" id="CAD2222504.1"/>
    </source>
</evidence>
<dbReference type="Pfam" id="PF00642">
    <property type="entry name" value="zf-CCCH"/>
    <property type="match status" value="1"/>
</dbReference>
<dbReference type="GO" id="GO:0006397">
    <property type="term" value="P:mRNA processing"/>
    <property type="evidence" value="ECO:0007669"/>
    <property type="project" value="UniProtKB-KW"/>
</dbReference>
<keyword evidence="4 8" id="KW-0479">Metal-binding</keyword>
<dbReference type="InterPro" id="IPR036855">
    <property type="entry name" value="Znf_CCCH_sf"/>
</dbReference>
<reference evidence="11 12" key="1">
    <citation type="submission" date="2020-08" db="EMBL/GenBank/DDBJ databases">
        <authorList>
            <person name="Newling K."/>
            <person name="Davey J."/>
            <person name="Forrester S."/>
        </authorList>
    </citation>
    <scope>NUCLEOTIDE SEQUENCE [LARGE SCALE GENOMIC DNA]</scope>
    <source>
        <strain evidence="12">Crithidia deanei Carvalho (ATCC PRA-265)</strain>
    </source>
</reference>
<dbReference type="PANTHER" id="PTHR13484">
    <property type="entry name" value="FIP1-LIKE 1 PROTEIN"/>
    <property type="match status" value="1"/>
</dbReference>
<evidence type="ECO:0000256" key="2">
    <source>
        <dbReference type="ARBA" id="ARBA00007459"/>
    </source>
</evidence>
<keyword evidence="5 8" id="KW-0863">Zinc-finger</keyword>
<name>A0A7G2CU99_9TRYP</name>
<keyword evidence="12" id="KW-1185">Reference proteome</keyword>
<keyword evidence="6 8" id="KW-0862">Zinc</keyword>
<dbReference type="GO" id="GO:0010468">
    <property type="term" value="P:regulation of gene expression"/>
    <property type="evidence" value="ECO:0007669"/>
    <property type="project" value="UniProtKB-ARBA"/>
</dbReference>
<evidence type="ECO:0000256" key="1">
    <source>
        <dbReference type="ARBA" id="ARBA00004123"/>
    </source>
</evidence>
<dbReference type="FunFam" id="4.10.1000.10:FF:000003">
    <property type="entry name" value="Zinc finger CCCH domain-containing protein"/>
    <property type="match status" value="1"/>
</dbReference>
<proteinExistence type="inferred from homology"/>
<sequence>MEQENDLFVVNDNEYEEAPAHSESDEEPVGSVEDLIPLCVKRHKGPLISTATFGYDIEEMSKRPWSQPGAKLSDYFNYGFDETTWRLYCAMQKDGEASLLQKAQETLQKLKISVQGETAEQPDAFNPNAYNQYGNNDYQRGNFRQPGNRMSAYKTKMCQSFLEGNCPHGDNCNFAHGEHDLRTNTNTMDNMRGNYGAPYNFPQAVQPDDYRTTKRYRREGDQF</sequence>
<dbReference type="GO" id="GO:0005847">
    <property type="term" value="C:mRNA cleavage and polyadenylation specificity factor complex"/>
    <property type="evidence" value="ECO:0007669"/>
    <property type="project" value="TreeGrafter"/>
</dbReference>
<keyword evidence="3" id="KW-0507">mRNA processing</keyword>
<protein>
    <submittedName>
        <fullName evidence="11">Fip1 motif/Zinc finger C-x8-C-x5-C-x3-H type (And similar)/CCCH-type zinc finger containing protein, putative</fullName>
    </submittedName>
</protein>